<dbReference type="InterPro" id="IPR003718">
    <property type="entry name" value="OsmC/Ohr_fam"/>
</dbReference>
<dbReference type="AlphaFoldDB" id="A0A9D7FEN9"/>
<gene>
    <name evidence="1" type="ORF">IPJ48_18880</name>
</gene>
<dbReference type="Pfam" id="PF02566">
    <property type="entry name" value="OsmC"/>
    <property type="match status" value="1"/>
</dbReference>
<dbReference type="InterPro" id="IPR015946">
    <property type="entry name" value="KH_dom-like_a/b"/>
</dbReference>
<dbReference type="EMBL" id="JADJNC010000060">
    <property type="protein sequence ID" value="MBK7424973.1"/>
    <property type="molecule type" value="Genomic_DNA"/>
</dbReference>
<organism evidence="1 2">
    <name type="scientific">Candidatus Propionivibrio dominans</name>
    <dbReference type="NCBI Taxonomy" id="2954373"/>
    <lineage>
        <taxon>Bacteria</taxon>
        <taxon>Pseudomonadati</taxon>
        <taxon>Pseudomonadota</taxon>
        <taxon>Betaproteobacteria</taxon>
        <taxon>Rhodocyclales</taxon>
        <taxon>Rhodocyclaceae</taxon>
        <taxon>Propionivibrio</taxon>
    </lineage>
</organism>
<comment type="caution">
    <text evidence="1">The sequence shown here is derived from an EMBL/GenBank/DDBJ whole genome shotgun (WGS) entry which is preliminary data.</text>
</comment>
<reference evidence="1" key="1">
    <citation type="submission" date="2020-10" db="EMBL/GenBank/DDBJ databases">
        <title>Connecting structure to function with the recovery of over 1000 high-quality activated sludge metagenome-assembled genomes encoding full-length rRNA genes using long-read sequencing.</title>
        <authorList>
            <person name="Singleton C.M."/>
            <person name="Petriglieri F."/>
            <person name="Kristensen J.M."/>
            <person name="Kirkegaard R.H."/>
            <person name="Michaelsen T.Y."/>
            <person name="Andersen M.H."/>
            <person name="Karst S.M."/>
            <person name="Dueholm M.S."/>
            <person name="Nielsen P.H."/>
            <person name="Albertsen M."/>
        </authorList>
    </citation>
    <scope>NUCLEOTIDE SEQUENCE</scope>
    <source>
        <strain evidence="1">EsbW_18-Q3-R4-48_MAXAC.044</strain>
    </source>
</reference>
<sequence length="136" mass="15452">MLEYEVFSQRLSSNGSIATTKCAEVALDTCLDGRQDAFNPAELLLASLSACMLKGIERVAPILKFEFRGAAVRFHGWRQDSPPKMIRIEYELWVDSDEVDRRFDLLHDNLKKFGTIFNTVAAACELRGEIRRGRPE</sequence>
<accession>A0A9D7FEN9</accession>
<evidence type="ECO:0000313" key="1">
    <source>
        <dbReference type="EMBL" id="MBK7424973.1"/>
    </source>
</evidence>
<dbReference type="SUPFAM" id="SSF82784">
    <property type="entry name" value="OsmC-like"/>
    <property type="match status" value="1"/>
</dbReference>
<name>A0A9D7FEN9_9RHOO</name>
<proteinExistence type="predicted"/>
<dbReference type="Proteomes" id="UP000886602">
    <property type="component" value="Unassembled WGS sequence"/>
</dbReference>
<protein>
    <submittedName>
        <fullName evidence="1">OsmC family protein</fullName>
    </submittedName>
</protein>
<dbReference type="InterPro" id="IPR036102">
    <property type="entry name" value="OsmC/Ohrsf"/>
</dbReference>
<dbReference type="Gene3D" id="3.30.300.20">
    <property type="match status" value="1"/>
</dbReference>
<evidence type="ECO:0000313" key="2">
    <source>
        <dbReference type="Proteomes" id="UP000886602"/>
    </source>
</evidence>